<evidence type="ECO:0000256" key="4">
    <source>
        <dbReference type="RuleBase" id="RU003476"/>
    </source>
</evidence>
<dbReference type="SUPFAM" id="SSF55811">
    <property type="entry name" value="Nudix"/>
    <property type="match status" value="1"/>
</dbReference>
<dbReference type="EC" id="3.6.-.-" evidence="6"/>
<evidence type="ECO:0000256" key="2">
    <source>
        <dbReference type="ARBA" id="ARBA00005582"/>
    </source>
</evidence>
<keyword evidence="3 4" id="KW-0378">Hydrolase</keyword>
<evidence type="ECO:0000256" key="1">
    <source>
        <dbReference type="ARBA" id="ARBA00001946"/>
    </source>
</evidence>
<dbReference type="InterPro" id="IPR015797">
    <property type="entry name" value="NUDIX_hydrolase-like_dom_sf"/>
</dbReference>
<evidence type="ECO:0000256" key="3">
    <source>
        <dbReference type="ARBA" id="ARBA00022801"/>
    </source>
</evidence>
<dbReference type="Gene3D" id="3.90.79.10">
    <property type="entry name" value="Nucleoside Triphosphate Pyrophosphohydrolase"/>
    <property type="match status" value="1"/>
</dbReference>
<dbReference type="InterPro" id="IPR000086">
    <property type="entry name" value="NUDIX_hydrolase_dom"/>
</dbReference>
<dbReference type="PROSITE" id="PS00893">
    <property type="entry name" value="NUDIX_BOX"/>
    <property type="match status" value="1"/>
</dbReference>
<dbReference type="PROSITE" id="PS51462">
    <property type="entry name" value="NUDIX"/>
    <property type="match status" value="1"/>
</dbReference>
<name>A0ABV3DV69_9ACTN</name>
<dbReference type="RefSeq" id="WP_358363876.1">
    <property type="nucleotide sequence ID" value="NZ_JBEZFP010000189.1"/>
</dbReference>
<organism evidence="6 7">
    <name type="scientific">Streptodolium elevatio</name>
    <dbReference type="NCBI Taxonomy" id="3157996"/>
    <lineage>
        <taxon>Bacteria</taxon>
        <taxon>Bacillati</taxon>
        <taxon>Actinomycetota</taxon>
        <taxon>Actinomycetes</taxon>
        <taxon>Kitasatosporales</taxon>
        <taxon>Streptomycetaceae</taxon>
        <taxon>Streptodolium</taxon>
    </lineage>
</organism>
<comment type="cofactor">
    <cofactor evidence="1">
        <name>Mg(2+)</name>
        <dbReference type="ChEBI" id="CHEBI:18420"/>
    </cofactor>
</comment>
<sequence>MPKSPIEGLATDGRGNVLAAFFPGTEDAPPEDAPMPLSLVALRHDHRILLVFDRQRRSWELPGGMIEPAESPRQAALRELREETGQRADELAFAGYAKFVLGTERRTEYGALFVGRTTRPRPFQGNDEVQQVTWWDPGSASPGPTDSLDICLARLVVSHCWTGKAAGAPAHGPSDSTNPARP</sequence>
<accession>A0ABV3DV69</accession>
<comment type="caution">
    <text evidence="6">The sequence shown here is derived from an EMBL/GenBank/DDBJ whole genome shotgun (WGS) entry which is preliminary data.</text>
</comment>
<evidence type="ECO:0000313" key="7">
    <source>
        <dbReference type="Proteomes" id="UP001551482"/>
    </source>
</evidence>
<feature type="domain" description="Nudix hydrolase" evidence="5">
    <location>
        <begin position="33"/>
        <end position="158"/>
    </location>
</feature>
<protein>
    <submittedName>
        <fullName evidence="6">NUDIX hydrolase</fullName>
        <ecNumber evidence="6">3.6.-.-</ecNumber>
    </submittedName>
</protein>
<dbReference type="InterPro" id="IPR020084">
    <property type="entry name" value="NUDIX_hydrolase_CS"/>
</dbReference>
<evidence type="ECO:0000259" key="5">
    <source>
        <dbReference type="PROSITE" id="PS51462"/>
    </source>
</evidence>
<dbReference type="GO" id="GO:0016787">
    <property type="term" value="F:hydrolase activity"/>
    <property type="evidence" value="ECO:0007669"/>
    <property type="project" value="UniProtKB-KW"/>
</dbReference>
<dbReference type="Proteomes" id="UP001551482">
    <property type="component" value="Unassembled WGS sequence"/>
</dbReference>
<reference evidence="6 7" key="1">
    <citation type="submission" date="2024-06" db="EMBL/GenBank/DDBJ databases">
        <title>The Natural Products Discovery Center: Release of the First 8490 Sequenced Strains for Exploring Actinobacteria Biosynthetic Diversity.</title>
        <authorList>
            <person name="Kalkreuter E."/>
            <person name="Kautsar S.A."/>
            <person name="Yang D."/>
            <person name="Bader C.D."/>
            <person name="Teijaro C.N."/>
            <person name="Fluegel L."/>
            <person name="Davis C.M."/>
            <person name="Simpson J.R."/>
            <person name="Lauterbach L."/>
            <person name="Steele A.D."/>
            <person name="Gui C."/>
            <person name="Meng S."/>
            <person name="Li G."/>
            <person name="Viehrig K."/>
            <person name="Ye F."/>
            <person name="Su P."/>
            <person name="Kiefer A.F."/>
            <person name="Nichols A."/>
            <person name="Cepeda A.J."/>
            <person name="Yan W."/>
            <person name="Fan B."/>
            <person name="Jiang Y."/>
            <person name="Adhikari A."/>
            <person name="Zheng C.-J."/>
            <person name="Schuster L."/>
            <person name="Cowan T.M."/>
            <person name="Smanski M.J."/>
            <person name="Chevrette M.G."/>
            <person name="De Carvalho L.P.S."/>
            <person name="Shen B."/>
        </authorList>
    </citation>
    <scope>NUCLEOTIDE SEQUENCE [LARGE SCALE GENOMIC DNA]</scope>
    <source>
        <strain evidence="6 7">NPDC048946</strain>
    </source>
</reference>
<dbReference type="Pfam" id="PF00293">
    <property type="entry name" value="NUDIX"/>
    <property type="match status" value="1"/>
</dbReference>
<evidence type="ECO:0000313" key="6">
    <source>
        <dbReference type="EMBL" id="MEU8139648.1"/>
    </source>
</evidence>
<dbReference type="PRINTS" id="PR00502">
    <property type="entry name" value="NUDIXFAMILY"/>
</dbReference>
<dbReference type="PANTHER" id="PTHR43046">
    <property type="entry name" value="GDP-MANNOSE MANNOSYL HYDROLASE"/>
    <property type="match status" value="1"/>
</dbReference>
<comment type="similarity">
    <text evidence="2 4">Belongs to the Nudix hydrolase family.</text>
</comment>
<dbReference type="EMBL" id="JBEZFP010000189">
    <property type="protein sequence ID" value="MEU8139648.1"/>
    <property type="molecule type" value="Genomic_DNA"/>
</dbReference>
<proteinExistence type="inferred from homology"/>
<dbReference type="PANTHER" id="PTHR43046:SF2">
    <property type="entry name" value="8-OXO-DGTP DIPHOSPHATASE-RELATED"/>
    <property type="match status" value="1"/>
</dbReference>
<dbReference type="InterPro" id="IPR020476">
    <property type="entry name" value="Nudix_hydrolase"/>
</dbReference>
<gene>
    <name evidence="6" type="ORF">AB0C36_39920</name>
</gene>
<keyword evidence="7" id="KW-1185">Reference proteome</keyword>